<protein>
    <submittedName>
        <fullName evidence="2">DUF4235 domain-containing protein</fullName>
    </submittedName>
</protein>
<proteinExistence type="predicted"/>
<evidence type="ECO:0000313" key="3">
    <source>
        <dbReference type="Proteomes" id="UP001150259"/>
    </source>
</evidence>
<dbReference type="EMBL" id="JAPFQL010000004">
    <property type="protein sequence ID" value="MDC5695972.1"/>
    <property type="molecule type" value="Genomic_DNA"/>
</dbReference>
<feature type="compositionally biased region" description="Basic and acidic residues" evidence="1">
    <location>
        <begin position="127"/>
        <end position="142"/>
    </location>
</feature>
<dbReference type="RefSeq" id="WP_272460544.1">
    <property type="nucleotide sequence ID" value="NZ_JAPFQL010000004.1"/>
</dbReference>
<evidence type="ECO:0000256" key="1">
    <source>
        <dbReference type="SAM" id="MobiDB-lite"/>
    </source>
</evidence>
<name>A0ABT5GD27_9MICO</name>
<reference evidence="2 3" key="1">
    <citation type="submission" date="2022-11" db="EMBL/GenBank/DDBJ databases">
        <title>Anaerobic phenanthrene biodegradation by a DNRA strain PheN6.</title>
        <authorList>
            <person name="Zhang Z."/>
        </authorList>
    </citation>
    <scope>NUCLEOTIDE SEQUENCE [LARGE SCALE GENOMIC DNA]</scope>
    <source>
        <strain evidence="2 3">PheN6</strain>
    </source>
</reference>
<sequence>MAKASKAAKHDVTTPDEDQHSPLGGLAWKAITVTSTVVATKLATTVASKGWKLATGKPVPVRGDYDNEKTRDVIAFTALSGMIMAGTKVAAERKAAEYYRQSTGHLPKALEHTKLTRKEKKAHKKLEKATAKAEKSAKRLAS</sequence>
<feature type="region of interest" description="Disordered" evidence="1">
    <location>
        <begin position="1"/>
        <end position="23"/>
    </location>
</feature>
<keyword evidence="3" id="KW-1185">Reference proteome</keyword>
<comment type="caution">
    <text evidence="2">The sequence shown here is derived from an EMBL/GenBank/DDBJ whole genome shotgun (WGS) entry which is preliminary data.</text>
</comment>
<organism evidence="2 3">
    <name type="scientific">Intrasporangium calvum</name>
    <dbReference type="NCBI Taxonomy" id="53358"/>
    <lineage>
        <taxon>Bacteria</taxon>
        <taxon>Bacillati</taxon>
        <taxon>Actinomycetota</taxon>
        <taxon>Actinomycetes</taxon>
        <taxon>Micrococcales</taxon>
        <taxon>Intrasporangiaceae</taxon>
        <taxon>Intrasporangium</taxon>
    </lineage>
</organism>
<accession>A0ABT5GD27</accession>
<feature type="region of interest" description="Disordered" evidence="1">
    <location>
        <begin position="106"/>
        <end position="142"/>
    </location>
</feature>
<evidence type="ECO:0000313" key="2">
    <source>
        <dbReference type="EMBL" id="MDC5695972.1"/>
    </source>
</evidence>
<dbReference type="InterPro" id="IPR025329">
    <property type="entry name" value="DUF4235"/>
</dbReference>
<gene>
    <name evidence="2" type="ORF">OO014_01790</name>
</gene>
<feature type="compositionally biased region" description="Basic and acidic residues" evidence="1">
    <location>
        <begin position="8"/>
        <end position="20"/>
    </location>
</feature>
<dbReference type="Proteomes" id="UP001150259">
    <property type="component" value="Unassembled WGS sequence"/>
</dbReference>
<feature type="compositionally biased region" description="Basic residues" evidence="1">
    <location>
        <begin position="117"/>
        <end position="126"/>
    </location>
</feature>
<dbReference type="Pfam" id="PF14019">
    <property type="entry name" value="DUF4235"/>
    <property type="match status" value="1"/>
</dbReference>